<evidence type="ECO:0000256" key="1">
    <source>
        <dbReference type="ARBA" id="ARBA00007092"/>
    </source>
</evidence>
<evidence type="ECO:0000256" key="5">
    <source>
        <dbReference type="ARBA" id="ARBA00022833"/>
    </source>
</evidence>
<dbReference type="EC" id="3.1.-.-" evidence="12"/>
<dbReference type="Gene3D" id="3.60.10.10">
    <property type="entry name" value="Endonuclease/exonuclease/phosphatase"/>
    <property type="match status" value="1"/>
</dbReference>
<dbReference type="InterPro" id="IPR004808">
    <property type="entry name" value="AP_endonuc_1"/>
</dbReference>
<evidence type="ECO:0000256" key="6">
    <source>
        <dbReference type="ARBA" id="ARBA00022842"/>
    </source>
</evidence>
<evidence type="ECO:0000256" key="9">
    <source>
        <dbReference type="PIRSR" id="PIRSR604808-2"/>
    </source>
</evidence>
<protein>
    <recommendedName>
        <fullName evidence="12">DNA-(apurinic or apyrimidinic site) endonuclease</fullName>
        <ecNumber evidence="12">3.1.-.-</ecNumber>
    </recommendedName>
</protein>
<dbReference type="Proteomes" id="UP000243579">
    <property type="component" value="Unassembled WGS sequence"/>
</dbReference>
<evidence type="ECO:0000256" key="7">
    <source>
        <dbReference type="ARBA" id="ARBA00023242"/>
    </source>
</evidence>
<evidence type="ECO:0000256" key="8">
    <source>
        <dbReference type="PIRSR" id="PIRSR604808-1"/>
    </source>
</evidence>
<feature type="active site" description="Proton donor/acceptor" evidence="8">
    <location>
        <position position="152"/>
    </location>
</feature>
<feature type="binding site" evidence="9">
    <location>
        <position position="243"/>
    </location>
    <ligand>
        <name>Mg(2+)</name>
        <dbReference type="ChEBI" id="CHEBI:18420"/>
        <label>1</label>
    </ligand>
</feature>
<keyword evidence="3 11" id="KW-0863">Zinc-finger</keyword>
<evidence type="ECO:0000256" key="10">
    <source>
        <dbReference type="PIRSR" id="PIRSR604808-3"/>
    </source>
</evidence>
<feature type="binding site" evidence="9">
    <location>
        <position position="244"/>
    </location>
    <ligand>
        <name>Mg(2+)</name>
        <dbReference type="ChEBI" id="CHEBI:18420"/>
        <label>1</label>
    </ligand>
</feature>
<dbReference type="STRING" id="1202772.A0A1V9ZMD1"/>
<keyword evidence="9" id="KW-0464">Manganese</keyword>
<evidence type="ECO:0000256" key="11">
    <source>
        <dbReference type="PROSITE-ProRule" id="PRU01343"/>
    </source>
</evidence>
<evidence type="ECO:0000313" key="14">
    <source>
        <dbReference type="EMBL" id="OQR99111.1"/>
    </source>
</evidence>
<keyword evidence="6 9" id="KW-0460">Magnesium</keyword>
<dbReference type="OrthoDB" id="59648at2759"/>
<comment type="cofactor">
    <cofactor evidence="9 12">
        <name>Mg(2+)</name>
        <dbReference type="ChEBI" id="CHEBI:18420"/>
    </cofactor>
    <cofactor evidence="9 12">
        <name>Mn(2+)</name>
        <dbReference type="ChEBI" id="CHEBI:29035"/>
    </cofactor>
    <text evidence="9 12">Probably binds two magnesium or manganese ions per subunit.</text>
</comment>
<keyword evidence="7" id="KW-0539">Nucleus</keyword>
<feature type="binding site" evidence="9">
    <location>
        <position position="152"/>
    </location>
    <ligand>
        <name>Mg(2+)</name>
        <dbReference type="ChEBI" id="CHEBI:18420"/>
        <label>1</label>
    </ligand>
</feature>
<evidence type="ECO:0000256" key="2">
    <source>
        <dbReference type="ARBA" id="ARBA00022723"/>
    </source>
</evidence>
<keyword evidence="5" id="KW-0862">Zinc</keyword>
<feature type="binding site" evidence="9">
    <location>
        <position position="39"/>
    </location>
    <ligand>
        <name>Mg(2+)</name>
        <dbReference type="ChEBI" id="CHEBI:18420"/>
        <label>1</label>
    </ligand>
</feature>
<feature type="site" description="Interaction with DNA substrate" evidence="10">
    <location>
        <position position="244"/>
    </location>
</feature>
<evidence type="ECO:0000313" key="15">
    <source>
        <dbReference type="Proteomes" id="UP000243579"/>
    </source>
</evidence>
<dbReference type="PROSITE" id="PS51435">
    <property type="entry name" value="AP_NUCLEASE_F1_4"/>
    <property type="match status" value="1"/>
</dbReference>
<feature type="site" description="Transition state stabilizer" evidence="10">
    <location>
        <position position="154"/>
    </location>
</feature>
<dbReference type="PANTHER" id="PTHR22748:SF4">
    <property type="entry name" value="DNA-(APURINIC OR APYRIMIDINIC SITE) ENDONUCLEASE 2"/>
    <property type="match status" value="1"/>
</dbReference>
<dbReference type="InterPro" id="IPR010666">
    <property type="entry name" value="Znf_GRF"/>
</dbReference>
<organism evidence="14 15">
    <name type="scientific">Achlya hypogyna</name>
    <name type="common">Oomycete</name>
    <name type="synonym">Protoachlya hypogyna</name>
    <dbReference type="NCBI Taxonomy" id="1202772"/>
    <lineage>
        <taxon>Eukaryota</taxon>
        <taxon>Sar</taxon>
        <taxon>Stramenopiles</taxon>
        <taxon>Oomycota</taxon>
        <taxon>Saprolegniomycetes</taxon>
        <taxon>Saprolegniales</taxon>
        <taxon>Achlyaceae</taxon>
        <taxon>Achlya</taxon>
    </lineage>
</organism>
<evidence type="ECO:0000256" key="3">
    <source>
        <dbReference type="ARBA" id="ARBA00022771"/>
    </source>
</evidence>
<dbReference type="PROSITE" id="PS51999">
    <property type="entry name" value="ZF_GRF"/>
    <property type="match status" value="1"/>
</dbReference>
<feature type="binding site" evidence="9">
    <location>
        <position position="154"/>
    </location>
    <ligand>
        <name>Mg(2+)</name>
        <dbReference type="ChEBI" id="CHEBI:18420"/>
        <label>1</label>
    </ligand>
</feature>
<accession>A0A1V9ZMD1</accession>
<dbReference type="GO" id="GO:0003906">
    <property type="term" value="F:DNA-(apurinic or apyrimidinic site) endonuclease activity"/>
    <property type="evidence" value="ECO:0007669"/>
    <property type="project" value="TreeGrafter"/>
</dbReference>
<feature type="active site" evidence="8">
    <location>
        <position position="113"/>
    </location>
</feature>
<comment type="similarity">
    <text evidence="1 12">Belongs to the DNA repair enzymes AP/ExoA family.</text>
</comment>
<dbReference type="GO" id="GO:0005634">
    <property type="term" value="C:nucleus"/>
    <property type="evidence" value="ECO:0007669"/>
    <property type="project" value="TreeGrafter"/>
</dbReference>
<feature type="active site" description="Proton acceptor" evidence="8">
    <location>
        <position position="244"/>
    </location>
</feature>
<dbReference type="Pfam" id="PF03372">
    <property type="entry name" value="Exo_endo_phos"/>
    <property type="match status" value="1"/>
</dbReference>
<dbReference type="PANTHER" id="PTHR22748">
    <property type="entry name" value="AP ENDONUCLEASE"/>
    <property type="match status" value="1"/>
</dbReference>
<keyword evidence="2 9" id="KW-0479">Metal-binding</keyword>
<dbReference type="GO" id="GO:0006284">
    <property type="term" value="P:base-excision repair"/>
    <property type="evidence" value="ECO:0007669"/>
    <property type="project" value="TreeGrafter"/>
</dbReference>
<evidence type="ECO:0000259" key="13">
    <source>
        <dbReference type="PROSITE" id="PS51999"/>
    </source>
</evidence>
<feature type="domain" description="GRF-type" evidence="13">
    <location>
        <begin position="358"/>
        <end position="407"/>
    </location>
</feature>
<dbReference type="Pfam" id="PF06839">
    <property type="entry name" value="Zn_ribbon_GRF"/>
    <property type="match status" value="1"/>
</dbReference>
<proteinExistence type="inferred from homology"/>
<feature type="site" description="Important for catalytic activity" evidence="10">
    <location>
        <position position="218"/>
    </location>
</feature>
<reference evidence="14 15" key="1">
    <citation type="journal article" date="2014" name="Genome Biol. Evol.">
        <title>The secreted proteins of Achlya hypogyna and Thraustotheca clavata identify the ancestral oomycete secretome and reveal gene acquisitions by horizontal gene transfer.</title>
        <authorList>
            <person name="Misner I."/>
            <person name="Blouin N."/>
            <person name="Leonard G."/>
            <person name="Richards T.A."/>
            <person name="Lane C.E."/>
        </authorList>
    </citation>
    <scope>NUCLEOTIDE SEQUENCE [LARGE SCALE GENOMIC DNA]</scope>
    <source>
        <strain evidence="14 15">ATCC 48635</strain>
    </source>
</reference>
<sequence length="424" mass="46382">MKLLSWNINGLRANLAKTPGQSFDAFLRGCDADVLCFQETKLTRAEMSSDLACPDGYDAFYSFSRRKKGYSGVATFVRSAALATLEADTNLCTLQEGRLVQTVHREFVLLNTYCPAHGGNLARKMEFHTFLSAHVASVQAAHPDKPVVLVGDLNVIHKPIDDCGVFEETEGTVWLDQLLSEAGLVDSFRHVHPGASQAYTCWRALTSARETNYGVRIDYILLDGHLLPRLTACGLWPEKEGSDHCPVVATLAVADADAGPTTAAACAKFYPEFAGKQMRMQAFLGGKSSPRRPSPRAGKSAWQQQTFRAFLTAPPPTMILAPAEAGPTESIETIAEFQSVARSWKALLPGRPPPPPLCSGHKEPSLLRTVLKRNDNYGRKFYICAKPEGAPGDPKARCDFFQWAKRPAPVSESTAKRSRPNTES</sequence>
<dbReference type="InterPro" id="IPR036691">
    <property type="entry name" value="Endo/exonu/phosph_ase_sf"/>
</dbReference>
<name>A0A1V9ZMD1_ACHHY</name>
<dbReference type="SUPFAM" id="SSF56219">
    <property type="entry name" value="DNase I-like"/>
    <property type="match status" value="1"/>
</dbReference>
<keyword evidence="15" id="KW-1185">Reference proteome</keyword>
<evidence type="ECO:0000256" key="12">
    <source>
        <dbReference type="RuleBase" id="RU362131"/>
    </source>
</evidence>
<dbReference type="InterPro" id="IPR005135">
    <property type="entry name" value="Endo/exonuclease/phosphatase"/>
</dbReference>
<keyword evidence="14" id="KW-0456">Lyase</keyword>
<dbReference type="EMBL" id="JNBR01000075">
    <property type="protein sequence ID" value="OQR99111.1"/>
    <property type="molecule type" value="Genomic_DNA"/>
</dbReference>
<dbReference type="AlphaFoldDB" id="A0A1V9ZMD1"/>
<gene>
    <name evidence="14" type="ORF">ACHHYP_07438</name>
</gene>
<keyword evidence="12" id="KW-0227">DNA damage</keyword>
<keyword evidence="12" id="KW-0234">DNA repair</keyword>
<dbReference type="GO" id="GO:0008081">
    <property type="term" value="F:phosphoric diester hydrolase activity"/>
    <property type="evidence" value="ECO:0007669"/>
    <property type="project" value="TreeGrafter"/>
</dbReference>
<evidence type="ECO:0000256" key="4">
    <source>
        <dbReference type="ARBA" id="ARBA00022801"/>
    </source>
</evidence>
<keyword evidence="4" id="KW-0378">Hydrolase</keyword>
<comment type="caution">
    <text evidence="14">The sequence shown here is derived from an EMBL/GenBank/DDBJ whole genome shotgun (WGS) entry which is preliminary data.</text>
</comment>
<dbReference type="GO" id="GO:0008311">
    <property type="term" value="F:double-stranded DNA 3'-5' DNA exonuclease activity"/>
    <property type="evidence" value="ECO:0007669"/>
    <property type="project" value="TreeGrafter"/>
</dbReference>
<dbReference type="NCBIfam" id="TIGR00633">
    <property type="entry name" value="xth"/>
    <property type="match status" value="1"/>
</dbReference>
<dbReference type="GO" id="GO:0016829">
    <property type="term" value="F:lyase activity"/>
    <property type="evidence" value="ECO:0007669"/>
    <property type="project" value="UniProtKB-KW"/>
</dbReference>
<feature type="binding site" evidence="9">
    <location>
        <position position="7"/>
    </location>
    <ligand>
        <name>Mg(2+)</name>
        <dbReference type="ChEBI" id="CHEBI:18420"/>
        <label>1</label>
    </ligand>
</feature>
<dbReference type="GO" id="GO:0008270">
    <property type="term" value="F:zinc ion binding"/>
    <property type="evidence" value="ECO:0007669"/>
    <property type="project" value="UniProtKB-KW"/>
</dbReference>